<evidence type="ECO:0000259" key="1">
    <source>
        <dbReference type="PROSITE" id="PS50994"/>
    </source>
</evidence>
<dbReference type="AlphaFoldDB" id="A0A2M8KXR4"/>
<dbReference type="InterPro" id="IPR050900">
    <property type="entry name" value="Transposase_IS3/IS150/IS904"/>
</dbReference>
<dbReference type="Gene3D" id="3.30.420.10">
    <property type="entry name" value="Ribonuclease H-like superfamily/Ribonuclease H"/>
    <property type="match status" value="1"/>
</dbReference>
<dbReference type="GO" id="GO:0003676">
    <property type="term" value="F:nucleic acid binding"/>
    <property type="evidence" value="ECO:0007669"/>
    <property type="project" value="InterPro"/>
</dbReference>
<dbReference type="NCBIfam" id="NF033516">
    <property type="entry name" value="transpos_IS3"/>
    <property type="match status" value="1"/>
</dbReference>
<dbReference type="Pfam" id="PF00665">
    <property type="entry name" value="rve"/>
    <property type="match status" value="1"/>
</dbReference>
<dbReference type="InterPro" id="IPR036397">
    <property type="entry name" value="RNaseH_sf"/>
</dbReference>
<dbReference type="Pfam" id="PF13333">
    <property type="entry name" value="rve_2"/>
    <property type="match status" value="1"/>
</dbReference>
<dbReference type="Proteomes" id="UP000229098">
    <property type="component" value="Unassembled WGS sequence"/>
</dbReference>
<dbReference type="PANTHER" id="PTHR46889:SF4">
    <property type="entry name" value="TRANSPOSASE INSO FOR INSERTION SEQUENCE ELEMENT IS911B-RELATED"/>
    <property type="match status" value="1"/>
</dbReference>
<dbReference type="InterPro" id="IPR012337">
    <property type="entry name" value="RNaseH-like_sf"/>
</dbReference>
<organism evidence="2 3">
    <name type="scientific">Candidatus Ryanbacteria bacterium CG10_big_fil_rev_8_21_14_0_10_43_42</name>
    <dbReference type="NCBI Taxonomy" id="1974864"/>
    <lineage>
        <taxon>Bacteria</taxon>
        <taxon>Candidatus Ryaniibacteriota</taxon>
    </lineage>
</organism>
<accession>A0A2M8KXR4</accession>
<reference evidence="3" key="1">
    <citation type="submission" date="2017-09" db="EMBL/GenBank/DDBJ databases">
        <title>Depth-based differentiation of microbial function through sediment-hosted aquifers and enrichment of novel symbionts in the deep terrestrial subsurface.</title>
        <authorList>
            <person name="Probst A.J."/>
            <person name="Ladd B."/>
            <person name="Jarett J.K."/>
            <person name="Geller-Mcgrath D.E."/>
            <person name="Sieber C.M.K."/>
            <person name="Emerson J.B."/>
            <person name="Anantharaman K."/>
            <person name="Thomas B.C."/>
            <person name="Malmstrom R."/>
            <person name="Stieglmeier M."/>
            <person name="Klingl A."/>
            <person name="Woyke T."/>
            <person name="Ryan C.M."/>
            <person name="Banfield J.F."/>
        </authorList>
    </citation>
    <scope>NUCLEOTIDE SEQUENCE [LARGE SCALE GENOMIC DNA]</scope>
</reference>
<protein>
    <recommendedName>
        <fullName evidence="1">Integrase catalytic domain-containing protein</fullName>
    </recommendedName>
</protein>
<comment type="caution">
    <text evidence="2">The sequence shown here is derived from an EMBL/GenBank/DDBJ whole genome shotgun (WGS) entry which is preliminary data.</text>
</comment>
<proteinExistence type="predicted"/>
<dbReference type="EMBL" id="PFEF01000003">
    <property type="protein sequence ID" value="PJE64725.1"/>
    <property type="molecule type" value="Genomic_DNA"/>
</dbReference>
<dbReference type="GO" id="GO:0015074">
    <property type="term" value="P:DNA integration"/>
    <property type="evidence" value="ECO:0007669"/>
    <property type="project" value="InterPro"/>
</dbReference>
<sequence>MKKFGIQPRIRHKKARYGRTKSMSGIPNRTQGISPIAPNVIWVGDFTELHFHGSKIYLATIIDRFTREVIAWQIGLHHTTRLVLDVLEEAVRKRGTPYLFHSDQGSEYTSHTCIQWIIDHKILPSHSPKAKPWKNGHQESFYDKFKLEFGKPSRHPTIELLIEAIGRYIHYYNTRRIHSSLKMPPHSFFLKETGTHIA</sequence>
<feature type="domain" description="Integrase catalytic" evidence="1">
    <location>
        <begin position="34"/>
        <end position="193"/>
    </location>
</feature>
<dbReference type="InterPro" id="IPR001584">
    <property type="entry name" value="Integrase_cat-core"/>
</dbReference>
<dbReference type="SUPFAM" id="SSF53098">
    <property type="entry name" value="Ribonuclease H-like"/>
    <property type="match status" value="1"/>
</dbReference>
<name>A0A2M8KXR4_9BACT</name>
<evidence type="ECO:0000313" key="2">
    <source>
        <dbReference type="EMBL" id="PJE64725.1"/>
    </source>
</evidence>
<dbReference type="PANTHER" id="PTHR46889">
    <property type="entry name" value="TRANSPOSASE INSF FOR INSERTION SEQUENCE IS3B-RELATED"/>
    <property type="match status" value="1"/>
</dbReference>
<dbReference type="InterPro" id="IPR048020">
    <property type="entry name" value="Transpos_IS3"/>
</dbReference>
<gene>
    <name evidence="2" type="ORF">COU90_00420</name>
</gene>
<dbReference type="PROSITE" id="PS50994">
    <property type="entry name" value="INTEGRASE"/>
    <property type="match status" value="1"/>
</dbReference>
<evidence type="ECO:0000313" key="3">
    <source>
        <dbReference type="Proteomes" id="UP000229098"/>
    </source>
</evidence>